<evidence type="ECO:0000313" key="5">
    <source>
        <dbReference type="Proteomes" id="UP000177040"/>
    </source>
</evidence>
<evidence type="ECO:0000256" key="2">
    <source>
        <dbReference type="SAM" id="MobiDB-lite"/>
    </source>
</evidence>
<dbReference type="AlphaFoldDB" id="A0A1F6N3E2"/>
<feature type="repeat" description="TPR" evidence="1">
    <location>
        <begin position="74"/>
        <end position="107"/>
    </location>
</feature>
<dbReference type="Gene3D" id="1.25.40.10">
    <property type="entry name" value="Tetratricopeptide repeat domain"/>
    <property type="match status" value="1"/>
</dbReference>
<protein>
    <submittedName>
        <fullName evidence="4">Uncharacterized protein</fullName>
    </submittedName>
</protein>
<keyword evidence="3" id="KW-0472">Membrane</keyword>
<dbReference type="SMART" id="SM00028">
    <property type="entry name" value="TPR"/>
    <property type="match status" value="2"/>
</dbReference>
<keyword evidence="1" id="KW-0802">TPR repeat</keyword>
<comment type="caution">
    <text evidence="4">The sequence shown here is derived from an EMBL/GenBank/DDBJ whole genome shotgun (WGS) entry which is preliminary data.</text>
</comment>
<gene>
    <name evidence="4" type="ORF">A2983_03240</name>
</gene>
<dbReference type="EMBL" id="MFQH01000009">
    <property type="protein sequence ID" value="OGH78505.1"/>
    <property type="molecule type" value="Genomic_DNA"/>
</dbReference>
<accession>A0A1F6N3E2</accession>
<dbReference type="InterPro" id="IPR011990">
    <property type="entry name" value="TPR-like_helical_dom_sf"/>
</dbReference>
<feature type="transmembrane region" description="Helical" evidence="3">
    <location>
        <begin position="6"/>
        <end position="26"/>
    </location>
</feature>
<organism evidence="4 5">
    <name type="scientific">Candidatus Magasanikbacteria bacterium RIFCSPLOWO2_01_FULL_40_15</name>
    <dbReference type="NCBI Taxonomy" id="1798686"/>
    <lineage>
        <taxon>Bacteria</taxon>
        <taxon>Candidatus Magasanikiibacteriota</taxon>
    </lineage>
</organism>
<feature type="region of interest" description="Disordered" evidence="2">
    <location>
        <begin position="205"/>
        <end position="225"/>
    </location>
</feature>
<sequence>MEKKWVVILLGIAFLLFGLGSWYFLYIQKSDDISVNEDPLADIKIPNADATTKKIYEEKISATKEMYLKMPDIWETWVAIGNLKSLFGDYVGALAAYEQSVAIQPNNIVAQRNIAVLYAENLQDYKQAEAHYRLAIRNELNRAELYMDLIKIQWKKLNNENAAKITLEEGLKRTKNDYDLVYFAIAFYTEIGDKETADSYQKKLETISRPTTPQPSLLVVPNQKQ</sequence>
<reference evidence="4 5" key="1">
    <citation type="journal article" date="2016" name="Nat. Commun.">
        <title>Thousands of microbial genomes shed light on interconnected biogeochemical processes in an aquifer system.</title>
        <authorList>
            <person name="Anantharaman K."/>
            <person name="Brown C.T."/>
            <person name="Hug L.A."/>
            <person name="Sharon I."/>
            <person name="Castelle C.J."/>
            <person name="Probst A.J."/>
            <person name="Thomas B.C."/>
            <person name="Singh A."/>
            <person name="Wilkins M.J."/>
            <person name="Karaoz U."/>
            <person name="Brodie E.L."/>
            <person name="Williams K.H."/>
            <person name="Hubbard S.S."/>
            <person name="Banfield J.F."/>
        </authorList>
    </citation>
    <scope>NUCLEOTIDE SEQUENCE [LARGE SCALE GENOMIC DNA]</scope>
</reference>
<proteinExistence type="predicted"/>
<dbReference type="PROSITE" id="PS50005">
    <property type="entry name" value="TPR"/>
    <property type="match status" value="1"/>
</dbReference>
<evidence type="ECO:0000256" key="1">
    <source>
        <dbReference type="PROSITE-ProRule" id="PRU00339"/>
    </source>
</evidence>
<dbReference type="InterPro" id="IPR019734">
    <property type="entry name" value="TPR_rpt"/>
</dbReference>
<evidence type="ECO:0000256" key="3">
    <source>
        <dbReference type="SAM" id="Phobius"/>
    </source>
</evidence>
<keyword evidence="3" id="KW-0812">Transmembrane</keyword>
<name>A0A1F6N3E2_9BACT</name>
<dbReference type="SUPFAM" id="SSF48452">
    <property type="entry name" value="TPR-like"/>
    <property type="match status" value="1"/>
</dbReference>
<evidence type="ECO:0000313" key="4">
    <source>
        <dbReference type="EMBL" id="OGH78505.1"/>
    </source>
</evidence>
<dbReference type="Proteomes" id="UP000177040">
    <property type="component" value="Unassembled WGS sequence"/>
</dbReference>
<keyword evidence="3" id="KW-1133">Transmembrane helix</keyword>